<feature type="region of interest" description="Disordered" evidence="1">
    <location>
        <begin position="163"/>
        <end position="194"/>
    </location>
</feature>
<dbReference type="Gene3D" id="2.10.50.10">
    <property type="entry name" value="Tumor Necrosis Factor Receptor, subunit A, domain 2"/>
    <property type="match status" value="1"/>
</dbReference>
<dbReference type="GO" id="GO:2000406">
    <property type="term" value="P:positive regulation of T cell migration"/>
    <property type="evidence" value="ECO:0007669"/>
    <property type="project" value="TreeGrafter"/>
</dbReference>
<reference evidence="4" key="4">
    <citation type="submission" date="2025-08" db="UniProtKB">
        <authorList>
            <consortium name="Ensembl"/>
        </authorList>
    </citation>
    <scope>IDENTIFICATION</scope>
</reference>
<keyword evidence="2" id="KW-1133">Transmembrane helix</keyword>
<feature type="domain" description="TNFR-Cys" evidence="3">
    <location>
        <begin position="62"/>
        <end position="101"/>
    </location>
</feature>
<dbReference type="PANTHER" id="PTHR46838:SF1">
    <property type="entry name" value="TUMOR NECROSIS FACTOR RECEPTOR SUPERFAMILY MEMBER 14"/>
    <property type="match status" value="1"/>
</dbReference>
<dbReference type="OMA" id="AQKHRRC"/>
<dbReference type="Pfam" id="PF00020">
    <property type="entry name" value="TNFR_c6"/>
    <property type="match status" value="1"/>
</dbReference>
<dbReference type="STRING" id="7868.ENSCMIP00000000163"/>
<dbReference type="GO" id="GO:0009897">
    <property type="term" value="C:external side of plasma membrane"/>
    <property type="evidence" value="ECO:0007669"/>
    <property type="project" value="TreeGrafter"/>
</dbReference>
<evidence type="ECO:0000259" key="3">
    <source>
        <dbReference type="SMART" id="SM00208"/>
    </source>
</evidence>
<dbReference type="GO" id="GO:0050829">
    <property type="term" value="P:defense response to Gram-negative bacterium"/>
    <property type="evidence" value="ECO:0007669"/>
    <property type="project" value="TreeGrafter"/>
</dbReference>
<evidence type="ECO:0000313" key="4">
    <source>
        <dbReference type="Ensembl" id="ENSCMIP00000000163.1"/>
    </source>
</evidence>
<evidence type="ECO:0000256" key="1">
    <source>
        <dbReference type="SAM" id="MobiDB-lite"/>
    </source>
</evidence>
<evidence type="ECO:0000256" key="2">
    <source>
        <dbReference type="SAM" id="Phobius"/>
    </source>
</evidence>
<reference evidence="5" key="3">
    <citation type="journal article" date="2014" name="Nature">
        <title>Elephant shark genome provides unique insights into gnathostome evolution.</title>
        <authorList>
            <consortium name="International Elephant Shark Genome Sequencing Consortium"/>
            <person name="Venkatesh B."/>
            <person name="Lee A.P."/>
            <person name="Ravi V."/>
            <person name="Maurya A.K."/>
            <person name="Lian M.M."/>
            <person name="Swann J.B."/>
            <person name="Ohta Y."/>
            <person name="Flajnik M.F."/>
            <person name="Sutoh Y."/>
            <person name="Kasahara M."/>
            <person name="Hoon S."/>
            <person name="Gangu V."/>
            <person name="Roy S.W."/>
            <person name="Irimia M."/>
            <person name="Korzh V."/>
            <person name="Kondrychyn I."/>
            <person name="Lim Z.W."/>
            <person name="Tay B.H."/>
            <person name="Tohari S."/>
            <person name="Kong K.W."/>
            <person name="Ho S."/>
            <person name="Lorente-Galdos B."/>
            <person name="Quilez J."/>
            <person name="Marques-Bonet T."/>
            <person name="Raney B.J."/>
            <person name="Ingham P.W."/>
            <person name="Tay A."/>
            <person name="Hillier L.W."/>
            <person name="Minx P."/>
            <person name="Boehm T."/>
            <person name="Wilson R.K."/>
            <person name="Brenner S."/>
            <person name="Warren W.C."/>
        </authorList>
    </citation>
    <scope>NUCLEOTIDE SEQUENCE [LARGE SCALE GENOMIC DNA]</scope>
</reference>
<reference evidence="5" key="2">
    <citation type="journal article" date="2007" name="PLoS Biol.">
        <title>Survey sequencing and comparative analysis of the elephant shark (Callorhinchus milii) genome.</title>
        <authorList>
            <person name="Venkatesh B."/>
            <person name="Kirkness E.F."/>
            <person name="Loh Y.H."/>
            <person name="Halpern A.L."/>
            <person name="Lee A.P."/>
            <person name="Johnson J."/>
            <person name="Dandona N."/>
            <person name="Viswanathan L.D."/>
            <person name="Tay A."/>
            <person name="Venter J.C."/>
            <person name="Strausberg R.L."/>
            <person name="Brenner S."/>
        </authorList>
    </citation>
    <scope>NUCLEOTIDE SEQUENCE [LARGE SCALE GENOMIC DNA]</scope>
</reference>
<dbReference type="SMART" id="SM00208">
    <property type="entry name" value="TNFR"/>
    <property type="match status" value="2"/>
</dbReference>
<protein>
    <submittedName>
        <fullName evidence="4">Tumor necrosis factor receptor superfamily member 5-like</fullName>
    </submittedName>
</protein>
<feature type="domain" description="TNFR-Cys" evidence="3">
    <location>
        <begin position="17"/>
        <end position="59"/>
    </location>
</feature>
<dbReference type="InterPro" id="IPR001368">
    <property type="entry name" value="TNFR/NGFR_Cys_rich_reg"/>
</dbReference>
<dbReference type="PANTHER" id="PTHR46838">
    <property type="entry name" value="TUMOR NECROSIS FACTOR RECEPTOR SUPERFAMILY MEMBER 14"/>
    <property type="match status" value="1"/>
</dbReference>
<dbReference type="GO" id="GO:0046642">
    <property type="term" value="P:negative regulation of alpha-beta T cell proliferation"/>
    <property type="evidence" value="ECO:0007669"/>
    <property type="project" value="TreeGrafter"/>
</dbReference>
<reference evidence="5" key="1">
    <citation type="journal article" date="2006" name="Science">
        <title>Ancient noncoding elements conserved in the human genome.</title>
        <authorList>
            <person name="Venkatesh B."/>
            <person name="Kirkness E.F."/>
            <person name="Loh Y.H."/>
            <person name="Halpern A.L."/>
            <person name="Lee A.P."/>
            <person name="Johnson J."/>
            <person name="Dandona N."/>
            <person name="Viswanathan L.D."/>
            <person name="Tay A."/>
            <person name="Venter J.C."/>
            <person name="Strausberg R.L."/>
            <person name="Brenner S."/>
        </authorList>
    </citation>
    <scope>NUCLEOTIDE SEQUENCE [LARGE SCALE GENOMIC DNA]</scope>
</reference>
<dbReference type="InParanoid" id="A0A4W3GAM0"/>
<dbReference type="GeneTree" id="ENSGT00970000197622"/>
<keyword evidence="2" id="KW-0472">Membrane</keyword>
<dbReference type="AlphaFoldDB" id="A0A4W3GAM0"/>
<feature type="transmembrane region" description="Helical" evidence="2">
    <location>
        <begin position="107"/>
        <end position="131"/>
    </location>
</feature>
<dbReference type="GO" id="GO:0002720">
    <property type="term" value="P:positive regulation of cytokine production involved in immune response"/>
    <property type="evidence" value="ECO:0007669"/>
    <property type="project" value="TreeGrafter"/>
</dbReference>
<organism evidence="4 5">
    <name type="scientific">Callorhinchus milii</name>
    <name type="common">Ghost shark</name>
    <dbReference type="NCBI Taxonomy" id="7868"/>
    <lineage>
        <taxon>Eukaryota</taxon>
        <taxon>Metazoa</taxon>
        <taxon>Chordata</taxon>
        <taxon>Craniata</taxon>
        <taxon>Vertebrata</taxon>
        <taxon>Chondrichthyes</taxon>
        <taxon>Holocephali</taxon>
        <taxon>Chimaeriformes</taxon>
        <taxon>Callorhinchidae</taxon>
        <taxon>Callorhinchus</taxon>
    </lineage>
</organism>
<keyword evidence="5" id="KW-1185">Reference proteome</keyword>
<name>A0A4W3GAM0_CALMI</name>
<reference evidence="4" key="5">
    <citation type="submission" date="2025-09" db="UniProtKB">
        <authorList>
            <consortium name="Ensembl"/>
        </authorList>
    </citation>
    <scope>IDENTIFICATION</scope>
</reference>
<proteinExistence type="predicted"/>
<dbReference type="Ensembl" id="ENSCMIT00000000189.1">
    <property type="protein sequence ID" value="ENSCMIP00000000163.1"/>
    <property type="gene ID" value="ENSCMIG00000000130.1"/>
</dbReference>
<evidence type="ECO:0000313" key="5">
    <source>
        <dbReference type="Proteomes" id="UP000314986"/>
    </source>
</evidence>
<keyword evidence="2" id="KW-0812">Transmembrane</keyword>
<sequence length="194" mass="21786">MGLLDAQQCTYFQNSICHCKGYFCVERKWRGCETCRKHSLGPVGEGVKKKGTIWEDYVYETCPHGTYSDNVSTEECKPWTKCKELNKLVVRPGNASMDAECKEKINIAHILLIVIPVMTVAIGGVLGILYWKRRAVRKHTANDVDKTRLGNNQKEENVNLSIQISNERHDSGIGSSDTSHRTNLENIEEGAANT</sequence>
<dbReference type="GO" id="GO:0050830">
    <property type="term" value="P:defense response to Gram-positive bacterium"/>
    <property type="evidence" value="ECO:0007669"/>
    <property type="project" value="TreeGrafter"/>
</dbReference>
<dbReference type="Proteomes" id="UP000314986">
    <property type="component" value="Unassembled WGS sequence"/>
</dbReference>
<accession>A0A4W3GAM0</accession>